<dbReference type="EMBL" id="CP002281">
    <property type="protein sequence ID" value="ADO82883.1"/>
    <property type="molecule type" value="Genomic_DNA"/>
</dbReference>
<name>E3H7I7_ILYPC</name>
<sequence>MFDKILEAMEMENEIYFLPKKEYFYDMERKEIMERLNGVLQKGARIILSRNRCIYKVGEEFLIFTLIDPDLRFTNVGIKDENDEAFSEDEIIDKSDGLIEGVTVERSVKLLEGLLEECYKVKL</sequence>
<gene>
    <name evidence="1" type="ordered locus">Ilyop_1102</name>
</gene>
<dbReference type="HOGENOM" id="CLU_2012149_0_0_0"/>
<dbReference type="KEGG" id="ipo:Ilyop_1102"/>
<dbReference type="STRING" id="572544.Ilyop_1102"/>
<protein>
    <submittedName>
        <fullName evidence="1">Uncharacterized protein</fullName>
    </submittedName>
</protein>
<dbReference type="RefSeq" id="WP_013387550.1">
    <property type="nucleotide sequence ID" value="NC_014632.1"/>
</dbReference>
<dbReference type="AlphaFoldDB" id="E3H7I7"/>
<evidence type="ECO:0000313" key="2">
    <source>
        <dbReference type="Proteomes" id="UP000006875"/>
    </source>
</evidence>
<organism evidence="1 2">
    <name type="scientific">Ilyobacter polytropus (strain ATCC 51220 / DSM 2926 / LMG 16218 / CuHBu1)</name>
    <dbReference type="NCBI Taxonomy" id="572544"/>
    <lineage>
        <taxon>Bacteria</taxon>
        <taxon>Fusobacteriati</taxon>
        <taxon>Fusobacteriota</taxon>
        <taxon>Fusobacteriia</taxon>
        <taxon>Fusobacteriales</taxon>
        <taxon>Fusobacteriaceae</taxon>
        <taxon>Ilyobacter</taxon>
    </lineage>
</organism>
<keyword evidence="2" id="KW-1185">Reference proteome</keyword>
<proteinExistence type="predicted"/>
<evidence type="ECO:0000313" key="1">
    <source>
        <dbReference type="EMBL" id="ADO82883.1"/>
    </source>
</evidence>
<accession>E3H7I7</accession>
<dbReference type="Proteomes" id="UP000006875">
    <property type="component" value="Chromosome"/>
</dbReference>
<reference evidence="1 2" key="1">
    <citation type="journal article" date="2010" name="Stand. Genomic Sci.">
        <title>Complete genome sequence of Ilyobacter polytropus type strain (CuHbu1).</title>
        <authorList>
            <person name="Sikorski J."/>
            <person name="Chertkov O."/>
            <person name="Lapidus A."/>
            <person name="Nolan M."/>
            <person name="Lucas S."/>
            <person name="Del Rio T.G."/>
            <person name="Tice H."/>
            <person name="Cheng J.F."/>
            <person name="Tapia R."/>
            <person name="Han C."/>
            <person name="Goodwin L."/>
            <person name="Pitluck S."/>
            <person name="Liolios K."/>
            <person name="Ivanova N."/>
            <person name="Mavromatis K."/>
            <person name="Mikhailova N."/>
            <person name="Pati A."/>
            <person name="Chen A."/>
            <person name="Palaniappan K."/>
            <person name="Land M."/>
            <person name="Hauser L."/>
            <person name="Chang Y.J."/>
            <person name="Jeffries C.D."/>
            <person name="Brambilla E."/>
            <person name="Yasawong M."/>
            <person name="Rohde M."/>
            <person name="Pukall R."/>
            <person name="Spring S."/>
            <person name="Goker M."/>
            <person name="Woyke T."/>
            <person name="Bristow J."/>
            <person name="Eisen J.A."/>
            <person name="Markowitz V."/>
            <person name="Hugenholtz P."/>
            <person name="Kyrpides N.C."/>
            <person name="Klenk H.P."/>
        </authorList>
    </citation>
    <scope>NUCLEOTIDE SEQUENCE [LARGE SCALE GENOMIC DNA]</scope>
    <source>
        <strain evidence="2">ATCC 51220 / DSM 2926 / LMG 16218 / CuHBu1</strain>
    </source>
</reference>